<name>A0A7W8JGJ8_9BACL</name>
<gene>
    <name evidence="1" type="ORF">HNR43_002686</name>
</gene>
<comment type="caution">
    <text evidence="1">The sequence shown here is derived from an EMBL/GenBank/DDBJ whole genome shotgun (WGS) entry which is preliminary data.</text>
</comment>
<dbReference type="EMBL" id="JACHEQ010000019">
    <property type="protein sequence ID" value="MBB5356674.1"/>
    <property type="molecule type" value="Genomic_DNA"/>
</dbReference>
<accession>A0A7W8JGJ8</accession>
<evidence type="ECO:0000313" key="1">
    <source>
        <dbReference type="EMBL" id="MBB5356674.1"/>
    </source>
</evidence>
<dbReference type="AlphaFoldDB" id="A0A7W8JGJ8"/>
<evidence type="ECO:0000313" key="2">
    <source>
        <dbReference type="Proteomes" id="UP000583699"/>
    </source>
</evidence>
<dbReference type="RefSeq" id="WP_183244522.1">
    <property type="nucleotide sequence ID" value="NZ_JACHEQ010000019.1"/>
</dbReference>
<sequence>MSRKSLHGPVVVSYLTQEELEAYRNRHRKKYYDEDNRRIIDWRWPHTRKKRGAK</sequence>
<protein>
    <submittedName>
        <fullName evidence="1">Uncharacterized protein</fullName>
    </submittedName>
</protein>
<organism evidence="1 2">
    <name type="scientific">Anoxybacillus mongoliensis</name>
    <dbReference type="NCBI Taxonomy" id="452565"/>
    <lineage>
        <taxon>Bacteria</taxon>
        <taxon>Bacillati</taxon>
        <taxon>Bacillota</taxon>
        <taxon>Bacilli</taxon>
        <taxon>Bacillales</taxon>
        <taxon>Anoxybacillaceae</taxon>
        <taxon>Anoxybacillus</taxon>
    </lineage>
</organism>
<proteinExistence type="predicted"/>
<dbReference type="Proteomes" id="UP000583699">
    <property type="component" value="Unassembled WGS sequence"/>
</dbReference>
<reference evidence="1 2" key="1">
    <citation type="submission" date="2020-08" db="EMBL/GenBank/DDBJ databases">
        <title>Genomic Encyclopedia of Type Strains, Phase IV (KMG-IV): sequencing the most valuable type-strain genomes for metagenomic binning, comparative biology and taxonomic classification.</title>
        <authorList>
            <person name="Goeker M."/>
        </authorList>
    </citation>
    <scope>NUCLEOTIDE SEQUENCE [LARGE SCALE GENOMIC DNA]</scope>
    <source>
        <strain evidence="1 2">DSM 19169</strain>
    </source>
</reference>
<keyword evidence="2" id="KW-1185">Reference proteome</keyword>